<accession>A0ABU1M4Q8</accession>
<dbReference type="Proteomes" id="UP001184614">
    <property type="component" value="Unassembled WGS sequence"/>
</dbReference>
<evidence type="ECO:0000313" key="2">
    <source>
        <dbReference type="Proteomes" id="UP001184614"/>
    </source>
</evidence>
<sequence>MNALALIGGLVLCGIIAVGVAQIIIKTTTKPTTRRR</sequence>
<name>A0ABU1M4Q8_9HYPH</name>
<comment type="caution">
    <text evidence="1">The sequence shown here is derived from an EMBL/GenBank/DDBJ whole genome shotgun (WGS) entry which is preliminary data.</text>
</comment>
<organism evidence="1 2">
    <name type="scientific">Brucella pseudogrignonensis</name>
    <dbReference type="NCBI Taxonomy" id="419475"/>
    <lineage>
        <taxon>Bacteria</taxon>
        <taxon>Pseudomonadati</taxon>
        <taxon>Pseudomonadota</taxon>
        <taxon>Alphaproteobacteria</taxon>
        <taxon>Hyphomicrobiales</taxon>
        <taxon>Brucellaceae</taxon>
        <taxon>Brucella/Ochrobactrum group</taxon>
        <taxon>Brucella</taxon>
    </lineage>
</organism>
<protein>
    <submittedName>
        <fullName evidence="1">Uncharacterized protein</fullName>
    </submittedName>
</protein>
<reference evidence="1 2" key="1">
    <citation type="submission" date="2023-07" db="EMBL/GenBank/DDBJ databases">
        <title>Sorghum-associated microbial communities from plants grown in Nebraska, USA.</title>
        <authorList>
            <person name="Schachtman D."/>
        </authorList>
    </citation>
    <scope>NUCLEOTIDE SEQUENCE [LARGE SCALE GENOMIC DNA]</scope>
    <source>
        <strain evidence="1 2">DS1730</strain>
    </source>
</reference>
<keyword evidence="2" id="KW-1185">Reference proteome</keyword>
<evidence type="ECO:0000313" key="1">
    <source>
        <dbReference type="EMBL" id="MDR6431050.1"/>
    </source>
</evidence>
<proteinExistence type="predicted"/>
<dbReference type="EMBL" id="JAVDQT010000001">
    <property type="protein sequence ID" value="MDR6431050.1"/>
    <property type="molecule type" value="Genomic_DNA"/>
</dbReference>
<gene>
    <name evidence="1" type="ORF">J2782_000755</name>
</gene>